<evidence type="ECO:0000313" key="2">
    <source>
        <dbReference type="Proteomes" id="UP001419268"/>
    </source>
</evidence>
<name>A0AAP0ER30_9MAGN</name>
<keyword evidence="2" id="KW-1185">Reference proteome</keyword>
<protein>
    <submittedName>
        <fullName evidence="1">Uncharacterized protein</fullName>
    </submittedName>
</protein>
<dbReference type="AlphaFoldDB" id="A0AAP0ER30"/>
<proteinExistence type="predicted"/>
<dbReference type="Proteomes" id="UP001419268">
    <property type="component" value="Unassembled WGS sequence"/>
</dbReference>
<evidence type="ECO:0000313" key="1">
    <source>
        <dbReference type="EMBL" id="KAK9094268.1"/>
    </source>
</evidence>
<dbReference type="EMBL" id="JBBNAG010000011">
    <property type="protein sequence ID" value="KAK9094268.1"/>
    <property type="molecule type" value="Genomic_DNA"/>
</dbReference>
<sequence length="56" mass="6593">MIKKDEMRINTAGVTWNVGNRVSTRFWSDQWVKGLDPLMMYAMKLLLEVALKEYIT</sequence>
<accession>A0AAP0ER30</accession>
<gene>
    <name evidence="1" type="ORF">Scep_025737</name>
</gene>
<organism evidence="1 2">
    <name type="scientific">Stephania cephalantha</name>
    <dbReference type="NCBI Taxonomy" id="152367"/>
    <lineage>
        <taxon>Eukaryota</taxon>
        <taxon>Viridiplantae</taxon>
        <taxon>Streptophyta</taxon>
        <taxon>Embryophyta</taxon>
        <taxon>Tracheophyta</taxon>
        <taxon>Spermatophyta</taxon>
        <taxon>Magnoliopsida</taxon>
        <taxon>Ranunculales</taxon>
        <taxon>Menispermaceae</taxon>
        <taxon>Menispermoideae</taxon>
        <taxon>Cissampelideae</taxon>
        <taxon>Stephania</taxon>
    </lineage>
</organism>
<reference evidence="1 2" key="1">
    <citation type="submission" date="2024-01" db="EMBL/GenBank/DDBJ databases">
        <title>Genome assemblies of Stephania.</title>
        <authorList>
            <person name="Yang L."/>
        </authorList>
    </citation>
    <scope>NUCLEOTIDE SEQUENCE [LARGE SCALE GENOMIC DNA]</scope>
    <source>
        <strain evidence="1">JXDWG</strain>
        <tissue evidence="1">Leaf</tissue>
    </source>
</reference>
<comment type="caution">
    <text evidence="1">The sequence shown here is derived from an EMBL/GenBank/DDBJ whole genome shotgun (WGS) entry which is preliminary data.</text>
</comment>